<sequence>MGIKVAKPPFACHISRLGVGVNIFSVVKDECRSLCTAGGFRKFTPEYSYGEQRVNTPYEIWHVDTGRVFAEYRSKNKKIFLGGSYSDLSAGETLPYLAYGLIEKQGQTRGQVTVHAAALTRNGRGVVLLGKACAGKTTLALELCLRHRFKIVANDLSILETRLDTLFAIGGTKHFFVRKGVVKKTHPQLLPYFPNKVEDDDWNTRTSILPVEIGVEVETEQVEVASVFLVRLDPSSAKGVEISQVNKQWARLYLYENLSRYIRRTNLPIFAGSDEQYCLYPPDLDAPELHQKRVAMMEALVSKMQHVSGGFRDVALNIANTIA</sequence>
<reference evidence="1 2" key="1">
    <citation type="journal article" date="2016" name="Nat. Commun.">
        <title>Thousands of microbial genomes shed light on interconnected biogeochemical processes in an aquifer system.</title>
        <authorList>
            <person name="Anantharaman K."/>
            <person name="Brown C.T."/>
            <person name="Hug L.A."/>
            <person name="Sharon I."/>
            <person name="Castelle C.J."/>
            <person name="Probst A.J."/>
            <person name="Thomas B.C."/>
            <person name="Singh A."/>
            <person name="Wilkins M.J."/>
            <person name="Karaoz U."/>
            <person name="Brodie E.L."/>
            <person name="Williams K.H."/>
            <person name="Hubbard S.S."/>
            <person name="Banfield J.F."/>
        </authorList>
    </citation>
    <scope>NUCLEOTIDE SEQUENCE [LARGE SCALE GENOMIC DNA]</scope>
</reference>
<proteinExistence type="predicted"/>
<name>A0A1F8GPH3_9BACT</name>
<organism evidence="1 2">
    <name type="scientific">Candidatus Yanofskybacteria bacterium RIFCSPLOWO2_01_FULL_49_17</name>
    <dbReference type="NCBI Taxonomy" id="1802700"/>
    <lineage>
        <taxon>Bacteria</taxon>
        <taxon>Candidatus Yanofskyibacteriota</taxon>
    </lineage>
</organism>
<evidence type="ECO:0008006" key="3">
    <source>
        <dbReference type="Google" id="ProtNLM"/>
    </source>
</evidence>
<protein>
    <recommendedName>
        <fullName evidence="3">HPr kinase/phosphorylase C-terminal domain-containing protein</fullName>
    </recommendedName>
</protein>
<comment type="caution">
    <text evidence="1">The sequence shown here is derived from an EMBL/GenBank/DDBJ whole genome shotgun (WGS) entry which is preliminary data.</text>
</comment>
<dbReference type="EMBL" id="MGKO01000013">
    <property type="protein sequence ID" value="OGN27294.1"/>
    <property type="molecule type" value="Genomic_DNA"/>
</dbReference>
<dbReference type="AlphaFoldDB" id="A0A1F8GPH3"/>
<evidence type="ECO:0000313" key="1">
    <source>
        <dbReference type="EMBL" id="OGN27294.1"/>
    </source>
</evidence>
<dbReference type="InterPro" id="IPR027417">
    <property type="entry name" value="P-loop_NTPase"/>
</dbReference>
<gene>
    <name evidence="1" type="ORF">A2941_00345</name>
</gene>
<dbReference type="Proteomes" id="UP000178444">
    <property type="component" value="Unassembled WGS sequence"/>
</dbReference>
<dbReference type="SUPFAM" id="SSF53795">
    <property type="entry name" value="PEP carboxykinase-like"/>
    <property type="match status" value="1"/>
</dbReference>
<accession>A0A1F8GPH3</accession>
<dbReference type="Gene3D" id="3.40.50.300">
    <property type="entry name" value="P-loop containing nucleotide triphosphate hydrolases"/>
    <property type="match status" value="1"/>
</dbReference>
<evidence type="ECO:0000313" key="2">
    <source>
        <dbReference type="Proteomes" id="UP000178444"/>
    </source>
</evidence>